<dbReference type="AlphaFoldDB" id="A0A9P5U958"/>
<feature type="region of interest" description="Disordered" evidence="1">
    <location>
        <begin position="224"/>
        <end position="344"/>
    </location>
</feature>
<feature type="compositionally biased region" description="Low complexity" evidence="1">
    <location>
        <begin position="64"/>
        <end position="74"/>
    </location>
</feature>
<gene>
    <name evidence="2" type="ORF">BDP27DRAFT_1420793</name>
</gene>
<feature type="region of interest" description="Disordered" evidence="1">
    <location>
        <begin position="1"/>
        <end position="111"/>
    </location>
</feature>
<accession>A0A9P5U958</accession>
<dbReference type="Proteomes" id="UP000772434">
    <property type="component" value="Unassembled WGS sequence"/>
</dbReference>
<reference evidence="2" key="1">
    <citation type="submission" date="2020-11" db="EMBL/GenBank/DDBJ databases">
        <authorList>
            <consortium name="DOE Joint Genome Institute"/>
            <person name="Ahrendt S."/>
            <person name="Riley R."/>
            <person name="Andreopoulos W."/>
            <person name="Labutti K."/>
            <person name="Pangilinan J."/>
            <person name="Ruiz-Duenas F.J."/>
            <person name="Barrasa J.M."/>
            <person name="Sanchez-Garcia M."/>
            <person name="Camarero S."/>
            <person name="Miyauchi S."/>
            <person name="Serrano A."/>
            <person name="Linde D."/>
            <person name="Babiker R."/>
            <person name="Drula E."/>
            <person name="Ayuso-Fernandez I."/>
            <person name="Pacheco R."/>
            <person name="Padilla G."/>
            <person name="Ferreira P."/>
            <person name="Barriuso J."/>
            <person name="Kellner H."/>
            <person name="Castanera R."/>
            <person name="Alfaro M."/>
            <person name="Ramirez L."/>
            <person name="Pisabarro A.G."/>
            <person name="Kuo A."/>
            <person name="Tritt A."/>
            <person name="Lipzen A."/>
            <person name="He G."/>
            <person name="Yan M."/>
            <person name="Ng V."/>
            <person name="Cullen D."/>
            <person name="Martin F."/>
            <person name="Rosso M.-N."/>
            <person name="Henrissat B."/>
            <person name="Hibbett D."/>
            <person name="Martinez A.T."/>
            <person name="Grigoriev I.V."/>
        </authorList>
    </citation>
    <scope>NUCLEOTIDE SEQUENCE</scope>
    <source>
        <strain evidence="2">AH 40177</strain>
    </source>
</reference>
<feature type="compositionally biased region" description="Polar residues" evidence="1">
    <location>
        <begin position="277"/>
        <end position="291"/>
    </location>
</feature>
<evidence type="ECO:0000313" key="2">
    <source>
        <dbReference type="EMBL" id="KAF9069678.1"/>
    </source>
</evidence>
<dbReference type="OrthoDB" id="2683368at2759"/>
<feature type="compositionally biased region" description="Polar residues" evidence="1">
    <location>
        <begin position="16"/>
        <end position="30"/>
    </location>
</feature>
<evidence type="ECO:0000313" key="3">
    <source>
        <dbReference type="Proteomes" id="UP000772434"/>
    </source>
</evidence>
<proteinExistence type="predicted"/>
<evidence type="ECO:0000256" key="1">
    <source>
        <dbReference type="SAM" id="MobiDB-lite"/>
    </source>
</evidence>
<sequence>MLPQSPRARPGGLPTTPRSRSTGPRPQNASRYAEEPALPPPSRHVRQQQSIAAFPRESPRSRQPPRSSSPTSESGWQRKHTHQSRLSYESAPELPRSRASQDSTSTTSSVSSLFDRVRNGATSYASSFTSVEDNDLDADQTRGRSLRKQRVLSPEAMTIEQTDTGTGDGFTVWNRVATAASTLTISVSKAWAANISGDEPVTPLGEDSRLTKAMKAYHIEKAEDPSDLPEWLFSPSERKSRQVPRSSRTRTINEEPPAAVSRRAPPFPEPSLRGKQSVIQESQASTVSTPKGTDRLKALRDARRTPQVATSAHTYYKEQPRIAPAPPPAQRVGLPSRPQRRQGL</sequence>
<protein>
    <submittedName>
        <fullName evidence="2">Uncharacterized protein</fullName>
    </submittedName>
</protein>
<feature type="compositionally biased region" description="Low complexity" evidence="1">
    <location>
        <begin position="97"/>
        <end position="111"/>
    </location>
</feature>
<feature type="compositionally biased region" description="Basic and acidic residues" evidence="1">
    <location>
        <begin position="292"/>
        <end position="304"/>
    </location>
</feature>
<name>A0A9P5U958_9AGAR</name>
<organism evidence="2 3">
    <name type="scientific">Rhodocollybia butyracea</name>
    <dbReference type="NCBI Taxonomy" id="206335"/>
    <lineage>
        <taxon>Eukaryota</taxon>
        <taxon>Fungi</taxon>
        <taxon>Dikarya</taxon>
        <taxon>Basidiomycota</taxon>
        <taxon>Agaricomycotina</taxon>
        <taxon>Agaricomycetes</taxon>
        <taxon>Agaricomycetidae</taxon>
        <taxon>Agaricales</taxon>
        <taxon>Marasmiineae</taxon>
        <taxon>Omphalotaceae</taxon>
        <taxon>Rhodocollybia</taxon>
    </lineage>
</organism>
<comment type="caution">
    <text evidence="2">The sequence shown here is derived from an EMBL/GenBank/DDBJ whole genome shotgun (WGS) entry which is preliminary data.</text>
</comment>
<keyword evidence="3" id="KW-1185">Reference proteome</keyword>
<dbReference type="EMBL" id="JADNRY010000048">
    <property type="protein sequence ID" value="KAF9069678.1"/>
    <property type="molecule type" value="Genomic_DNA"/>
</dbReference>